<protein>
    <recommendedName>
        <fullName evidence="2">Big-1 domain-containing protein</fullName>
    </recommendedName>
</protein>
<evidence type="ECO:0000313" key="3">
    <source>
        <dbReference type="EMBL" id="ASJ05726.1"/>
    </source>
</evidence>
<dbReference type="RefSeq" id="WP_088865720.1">
    <property type="nucleotide sequence ID" value="NZ_CP015101.1"/>
</dbReference>
<dbReference type="SUPFAM" id="SSF49373">
    <property type="entry name" value="Invasin/intimin cell-adhesion fragments"/>
    <property type="match status" value="3"/>
</dbReference>
<name>A0A2Z2MIJ4_9EURY</name>
<dbReference type="Pfam" id="PF16640">
    <property type="entry name" value="Big_3_5"/>
    <property type="match status" value="2"/>
</dbReference>
<dbReference type="Gene3D" id="2.60.40.10">
    <property type="entry name" value="Immunoglobulins"/>
    <property type="match status" value="3"/>
</dbReference>
<evidence type="ECO:0000259" key="2">
    <source>
        <dbReference type="PROSITE" id="PS51127"/>
    </source>
</evidence>
<dbReference type="InterPro" id="IPR013783">
    <property type="entry name" value="Ig-like_fold"/>
</dbReference>
<dbReference type="GeneID" id="33327162"/>
<reference evidence="3 4" key="1">
    <citation type="submission" date="2016-04" db="EMBL/GenBank/DDBJ databases">
        <title>Complete genome sequence of Thermococcus barossii type strain SHCK-94.</title>
        <authorList>
            <person name="Oger P.M."/>
        </authorList>
    </citation>
    <scope>NUCLEOTIDE SEQUENCE [LARGE SCALE GENOMIC DNA]</scope>
    <source>
        <strain evidence="3 4">SHCK-94</strain>
    </source>
</reference>
<dbReference type="EMBL" id="CP015101">
    <property type="protein sequence ID" value="ASJ05726.1"/>
    <property type="molecule type" value="Genomic_DNA"/>
</dbReference>
<dbReference type="PROSITE" id="PS51127">
    <property type="entry name" value="BIG1"/>
    <property type="match status" value="1"/>
</dbReference>
<dbReference type="InterPro" id="IPR032109">
    <property type="entry name" value="Big_3_5"/>
</dbReference>
<dbReference type="AlphaFoldDB" id="A0A2Z2MIJ4"/>
<dbReference type="Proteomes" id="UP000250272">
    <property type="component" value="Chromosome"/>
</dbReference>
<gene>
    <name evidence="3" type="ORF">A3L01_10250</name>
</gene>
<sequence length="280" mass="29431">MYDSNGKVNGNVTLRAVLKDEFGNPLSGKPVKFYVDGEYVGGTVTNSEGVAAIQYTVNISTGIHVITAEFVGGPNYGPSEDRAELMIERIFTELVMDNTSAKVGSNVTLKALLVDEFGNPLAGKPVKFYVDGQYVGGTVTNSEGVAAIQYTVNVPAGTHVITAEFIGGPTYNYTETKAKLLAYTYSTTMIVYDTSGEPGAPVTLKAVLVDEFGNPLSGKPVKFYVDGQYVGGTVTNSEGVAAIQYTVNVPAGTHVITAEFIGGPTYGPSNGVATLEVIPI</sequence>
<keyword evidence="4" id="KW-1185">Reference proteome</keyword>
<dbReference type="InterPro" id="IPR008964">
    <property type="entry name" value="Invasin/intimin_cell_adhesion"/>
</dbReference>
<dbReference type="KEGG" id="tbs:A3L01_10250"/>
<accession>A0A2Z2MIJ4</accession>
<dbReference type="InterPro" id="IPR003344">
    <property type="entry name" value="Big_1_dom"/>
</dbReference>
<dbReference type="SMART" id="SM00634">
    <property type="entry name" value="BID_1"/>
    <property type="match status" value="3"/>
</dbReference>
<proteinExistence type="inferred from homology"/>
<evidence type="ECO:0000313" key="4">
    <source>
        <dbReference type="Proteomes" id="UP000250272"/>
    </source>
</evidence>
<comment type="similarity">
    <text evidence="1">Belongs to the intimin/invasin family.</text>
</comment>
<feature type="domain" description="Big-1" evidence="2">
    <location>
        <begin position="91"/>
        <end position="174"/>
    </location>
</feature>
<evidence type="ECO:0000256" key="1">
    <source>
        <dbReference type="ARBA" id="ARBA00010116"/>
    </source>
</evidence>
<organism evidence="3 4">
    <name type="scientific">Thermococcus barossii</name>
    <dbReference type="NCBI Taxonomy" id="54077"/>
    <lineage>
        <taxon>Archaea</taxon>
        <taxon>Methanobacteriati</taxon>
        <taxon>Methanobacteriota</taxon>
        <taxon>Thermococci</taxon>
        <taxon>Thermococcales</taxon>
        <taxon>Thermococcaceae</taxon>
        <taxon>Thermococcus</taxon>
    </lineage>
</organism>